<dbReference type="CDD" id="cd02440">
    <property type="entry name" value="AdoMet_MTases"/>
    <property type="match status" value="1"/>
</dbReference>
<dbReference type="PANTHER" id="PTHR43542:SF1">
    <property type="entry name" value="METHYLTRANSFERASE"/>
    <property type="match status" value="1"/>
</dbReference>
<dbReference type="OrthoDB" id="9803017at2"/>
<keyword evidence="1 3" id="KW-0489">Methyltransferase</keyword>
<dbReference type="EC" id="2.1.1.171" evidence="3"/>
<dbReference type="Gene3D" id="3.40.50.150">
    <property type="entry name" value="Vaccinia Virus protein VP39"/>
    <property type="match status" value="1"/>
</dbReference>
<gene>
    <name evidence="3" type="primary">rsmD</name>
    <name evidence="3" type="ORF">E8P82_13415</name>
</gene>
<dbReference type="PIRSF" id="PIRSF004553">
    <property type="entry name" value="CHP00095"/>
    <property type="match status" value="1"/>
</dbReference>
<evidence type="ECO:0000256" key="1">
    <source>
        <dbReference type="ARBA" id="ARBA00022603"/>
    </source>
</evidence>
<dbReference type="SUPFAM" id="SSF53335">
    <property type="entry name" value="S-adenosyl-L-methionine-dependent methyltransferases"/>
    <property type="match status" value="1"/>
</dbReference>
<protein>
    <submittedName>
        <fullName evidence="3">16S rRNA (Guanine(966)-N(2))-methyltransferase RsmD</fullName>
        <ecNumber evidence="3">2.1.1.171</ecNumber>
    </submittedName>
</protein>
<comment type="caution">
    <text evidence="3">The sequence shown here is derived from an EMBL/GenBank/DDBJ whole genome shotgun (WGS) entry which is preliminary data.</text>
</comment>
<evidence type="ECO:0000313" key="3">
    <source>
        <dbReference type="EMBL" id="THJ64980.1"/>
    </source>
</evidence>
<dbReference type="GO" id="GO:0052913">
    <property type="term" value="F:16S rRNA (guanine(966)-N(2))-methyltransferase activity"/>
    <property type="evidence" value="ECO:0007669"/>
    <property type="project" value="UniProtKB-EC"/>
</dbReference>
<reference evidence="3 4" key="1">
    <citation type="submission" date="2019-04" db="EMBL/GenBank/DDBJ databases">
        <authorList>
            <person name="Liu Q."/>
            <person name="Xin Y.-H."/>
        </authorList>
    </citation>
    <scope>NUCLEOTIDE SEQUENCE [LARGE SCALE GENOMIC DNA]</scope>
    <source>
        <strain evidence="3 4">AM23</strain>
    </source>
</reference>
<dbReference type="RefSeq" id="WP_136455559.1">
    <property type="nucleotide sequence ID" value="NZ_SSWH01000014.1"/>
</dbReference>
<evidence type="ECO:0000313" key="4">
    <source>
        <dbReference type="Proteomes" id="UP000305233"/>
    </source>
</evidence>
<evidence type="ECO:0000256" key="2">
    <source>
        <dbReference type="ARBA" id="ARBA00022679"/>
    </source>
</evidence>
<organism evidence="3 4">
    <name type="scientific">Arthrobacter echini</name>
    <dbReference type="NCBI Taxonomy" id="1529066"/>
    <lineage>
        <taxon>Bacteria</taxon>
        <taxon>Bacillati</taxon>
        <taxon>Actinomycetota</taxon>
        <taxon>Actinomycetes</taxon>
        <taxon>Micrococcales</taxon>
        <taxon>Micrococcaceae</taxon>
        <taxon>Arthrobacter</taxon>
    </lineage>
</organism>
<proteinExistence type="predicted"/>
<dbReference type="NCBIfam" id="TIGR00095">
    <property type="entry name" value="16S rRNA (guanine(966)-N(2))-methyltransferase RsmD"/>
    <property type="match status" value="1"/>
</dbReference>
<dbReference type="Pfam" id="PF03602">
    <property type="entry name" value="Cons_hypoth95"/>
    <property type="match status" value="1"/>
</dbReference>
<sequence>MTRIIAGAAGGSILAGVEGTGTRPTTDRVKEALFSRLETYGILHGAHVLDLYAGSGALGIESVSRGAATVDLVESADRAAAVAQRNADMVNRVLGWTAARVHRSKVQTYLARVAPELTWDLVLIDPPYTADGHEVTAVLGALESKLAEGAVVVVERSTRSPEPQWPDWLERFSDRKYGETRLWFLEPAVPENPSQRLSDD</sequence>
<dbReference type="InterPro" id="IPR004398">
    <property type="entry name" value="RNA_MeTrfase_RsmD"/>
</dbReference>
<dbReference type="AlphaFoldDB" id="A0A4S5E0Z5"/>
<dbReference type="PANTHER" id="PTHR43542">
    <property type="entry name" value="METHYLTRANSFERASE"/>
    <property type="match status" value="1"/>
</dbReference>
<dbReference type="InterPro" id="IPR029063">
    <property type="entry name" value="SAM-dependent_MTases_sf"/>
</dbReference>
<name>A0A4S5E0Z5_9MICC</name>
<keyword evidence="4" id="KW-1185">Reference proteome</keyword>
<keyword evidence="2 3" id="KW-0808">Transferase</keyword>
<dbReference type="EMBL" id="SSWH01000014">
    <property type="protein sequence ID" value="THJ64980.1"/>
    <property type="molecule type" value="Genomic_DNA"/>
</dbReference>
<dbReference type="Proteomes" id="UP000305233">
    <property type="component" value="Unassembled WGS sequence"/>
</dbReference>
<accession>A0A4S5E0Z5</accession>